<proteinExistence type="inferred from homology"/>
<comment type="caution">
    <text evidence="7">The sequence shown here is derived from an EMBL/GenBank/DDBJ whole genome shotgun (WGS) entry which is preliminary data.</text>
</comment>
<evidence type="ECO:0000256" key="1">
    <source>
        <dbReference type="ARBA" id="ARBA00004141"/>
    </source>
</evidence>
<feature type="transmembrane region" description="Helical" evidence="6">
    <location>
        <begin position="61"/>
        <end position="80"/>
    </location>
</feature>
<evidence type="ECO:0000256" key="5">
    <source>
        <dbReference type="ARBA" id="ARBA00023136"/>
    </source>
</evidence>
<reference evidence="7" key="1">
    <citation type="submission" date="2023-10" db="EMBL/GenBank/DDBJ databases">
        <title>Genome assemblies of two species of porcelain crab, Petrolisthes cinctipes and Petrolisthes manimaculis (Anomura: Porcellanidae).</title>
        <authorList>
            <person name="Angst P."/>
        </authorList>
    </citation>
    <scope>NUCLEOTIDE SEQUENCE</scope>
    <source>
        <strain evidence="7">PB745_01</strain>
        <tissue evidence="7">Gill</tissue>
    </source>
</reference>
<gene>
    <name evidence="7" type="ORF">Pcinc_012833</name>
</gene>
<comment type="subcellular location">
    <subcellularLocation>
        <location evidence="1">Membrane</location>
        <topology evidence="1">Multi-pass membrane protein</topology>
    </subcellularLocation>
</comment>
<dbReference type="GO" id="GO:0016020">
    <property type="term" value="C:membrane"/>
    <property type="evidence" value="ECO:0007669"/>
    <property type="project" value="UniProtKB-SubCell"/>
</dbReference>
<evidence type="ECO:0000256" key="3">
    <source>
        <dbReference type="ARBA" id="ARBA00022692"/>
    </source>
</evidence>
<evidence type="ECO:0000313" key="7">
    <source>
        <dbReference type="EMBL" id="KAK3882811.1"/>
    </source>
</evidence>
<name>A0AAE1G0E0_PETCI</name>
<feature type="transmembrane region" description="Helical" evidence="6">
    <location>
        <begin position="101"/>
        <end position="127"/>
    </location>
</feature>
<sequence>MPGCCIAMRESLGSFCENWGEAGERRNFLASVAAGALFSVGWWCVIDAAARYPDHKDFNHAYHVCGVVATFAMLMVNTVSSGQVRGDLYTDGCIGPYGARIWLFLGLMLSFGSLIGACWILFGAYVINVSADTHTWPGVAIFLQNLLIFFSSIVYKIGRTEESWN</sequence>
<organism evidence="7 8">
    <name type="scientific">Petrolisthes cinctipes</name>
    <name type="common">Flat porcelain crab</name>
    <dbReference type="NCBI Taxonomy" id="88211"/>
    <lineage>
        <taxon>Eukaryota</taxon>
        <taxon>Metazoa</taxon>
        <taxon>Ecdysozoa</taxon>
        <taxon>Arthropoda</taxon>
        <taxon>Crustacea</taxon>
        <taxon>Multicrustacea</taxon>
        <taxon>Malacostraca</taxon>
        <taxon>Eumalacostraca</taxon>
        <taxon>Eucarida</taxon>
        <taxon>Decapoda</taxon>
        <taxon>Pleocyemata</taxon>
        <taxon>Anomura</taxon>
        <taxon>Galatheoidea</taxon>
        <taxon>Porcellanidae</taxon>
        <taxon>Petrolisthes</taxon>
    </lineage>
</organism>
<dbReference type="Pfam" id="PF05255">
    <property type="entry name" value="UPF0220"/>
    <property type="match status" value="1"/>
</dbReference>
<evidence type="ECO:0000256" key="6">
    <source>
        <dbReference type="SAM" id="Phobius"/>
    </source>
</evidence>
<dbReference type="InterPro" id="IPR007919">
    <property type="entry name" value="UPF0220"/>
</dbReference>
<dbReference type="EMBL" id="JAWQEG010001055">
    <property type="protein sequence ID" value="KAK3882811.1"/>
    <property type="molecule type" value="Genomic_DNA"/>
</dbReference>
<evidence type="ECO:0000313" key="8">
    <source>
        <dbReference type="Proteomes" id="UP001286313"/>
    </source>
</evidence>
<dbReference type="AlphaFoldDB" id="A0AAE1G0E0"/>
<protein>
    <recommendedName>
        <fullName evidence="9">Transmembrane protein 50A</fullName>
    </recommendedName>
</protein>
<comment type="similarity">
    <text evidence="2">Belongs to the UPF0220 family.</text>
</comment>
<feature type="transmembrane region" description="Helical" evidence="6">
    <location>
        <begin position="139"/>
        <end position="158"/>
    </location>
</feature>
<keyword evidence="4 6" id="KW-1133">Transmembrane helix</keyword>
<keyword evidence="5 6" id="KW-0472">Membrane</keyword>
<evidence type="ECO:0008006" key="9">
    <source>
        <dbReference type="Google" id="ProtNLM"/>
    </source>
</evidence>
<keyword evidence="3 6" id="KW-0812">Transmembrane</keyword>
<evidence type="ECO:0000256" key="2">
    <source>
        <dbReference type="ARBA" id="ARBA00005335"/>
    </source>
</evidence>
<dbReference type="PANTHER" id="PTHR13180">
    <property type="entry name" value="SMALL MEMBRANE PROTEIN-RELATED"/>
    <property type="match status" value="1"/>
</dbReference>
<accession>A0AAE1G0E0</accession>
<dbReference type="Proteomes" id="UP001286313">
    <property type="component" value="Unassembled WGS sequence"/>
</dbReference>
<keyword evidence="8" id="KW-1185">Reference proteome</keyword>
<feature type="transmembrane region" description="Helical" evidence="6">
    <location>
        <begin position="28"/>
        <end position="49"/>
    </location>
</feature>
<evidence type="ECO:0000256" key="4">
    <source>
        <dbReference type="ARBA" id="ARBA00022989"/>
    </source>
</evidence>